<dbReference type="Proteomes" id="UP000007305">
    <property type="component" value="Chromosome 3"/>
</dbReference>
<dbReference type="Gene3D" id="2.130.10.30">
    <property type="entry name" value="Regulator of chromosome condensation 1/beta-lactamase-inhibitor protein II"/>
    <property type="match status" value="1"/>
</dbReference>
<feature type="repeat" description="RCC1" evidence="1">
    <location>
        <begin position="299"/>
        <end position="345"/>
    </location>
</feature>
<dbReference type="InterPro" id="IPR009091">
    <property type="entry name" value="RCC1/BLIP-II"/>
</dbReference>
<dbReference type="Pfam" id="PF06454">
    <property type="entry name" value="THH1_TOM1-3_dom"/>
    <property type="match status" value="1"/>
</dbReference>
<dbReference type="PANTHER" id="PTHR10093">
    <property type="entry name" value="IRON-SULFUR CLUSTER ASSEMBLY ENZYME NIFU HOMOLOG"/>
    <property type="match status" value="1"/>
</dbReference>
<dbReference type="Pfam" id="PF01592">
    <property type="entry name" value="NifU_N"/>
    <property type="match status" value="1"/>
</dbReference>
<dbReference type="Pfam" id="PF13540">
    <property type="entry name" value="RCC1_2"/>
    <property type="match status" value="1"/>
</dbReference>
<evidence type="ECO:0000256" key="1">
    <source>
        <dbReference type="PROSITE-ProRule" id="PRU00235"/>
    </source>
</evidence>
<evidence type="ECO:0000259" key="4">
    <source>
        <dbReference type="Pfam" id="PF06454"/>
    </source>
</evidence>
<dbReference type="GO" id="GO:0005759">
    <property type="term" value="C:mitochondrial matrix"/>
    <property type="evidence" value="ECO:0000318"/>
    <property type="project" value="GO_Central"/>
</dbReference>
<dbReference type="PROSITE" id="PS50012">
    <property type="entry name" value="RCC1_3"/>
    <property type="match status" value="1"/>
</dbReference>
<keyword evidence="2" id="KW-0175">Coiled coil</keyword>
<reference evidence="6" key="1">
    <citation type="submission" date="2015-12" db="EMBL/GenBank/DDBJ databases">
        <title>Update maize B73 reference genome by single molecule sequencing technologies.</title>
        <authorList>
            <consortium name="Maize Genome Sequencing Project"/>
            <person name="Ware D."/>
        </authorList>
    </citation>
    <scope>NUCLEOTIDE SEQUENCE [LARGE SCALE GENOMIC DNA]</scope>
    <source>
        <strain evidence="6">cv. B73</strain>
    </source>
</reference>
<sequence length="718" mass="80120">MDIVVEEGNADVGNTVEPSYEVVARSGCSAQLSTNDTNEHELDIESEDSKVSVGNAAKQSHDVVGVGIDCIFNHVKVSTEADLGTQPDVIHLTSLDVPNESSQISSDADMVEQNKQDALDTLIRISQHKKPKKLNVARVVSEDYKCTPEDVQLIEYIKTLPGKQVVVDIDSAWLNRNDMECLFHGDIQVSGEALSAYIHCIRDEEHLLHREGGKVFLENTFISSLLKRDGDPKHCSLSPLPAYEPAFDWENERSLIFGQRVPESIPAISNSGLKITVKSVCVKMIAADAEHTAAVTEDGDLYGWGWGRYGNLGLSDRNDRLLPEKVSSVESKGRQQKLREVGRVATICFCCFSARCIMMCFNAFDEEANLDVLDHPVLNLFYYLLVEILPSSLVLYILRRIPAKLRLSQYHPTTKKDPEKLRHEREELERVQREERARLQAEAKAAEDVRKRAEAAAADEAAAEAKRQRELDREAARKALQEMEKTVDINEGIHFLKDLEMLGSVTGEQIPNLVGETSPGFQMGSNTLEKLGLYVKNDEDDEDGDFTDEPVADVEEGEIARQVRYERPLELLAKAYAINSFDIDPQNPSDVVFTLEWEPIGVLPCGEKKDNFYYQASEWVKGKQVEEVVAIKNTEIAKHLSLPPVKLHCSMLAEDAIKSAVKDYEAKKGKKMAKAEEQDTPCPNGLNELVDIQIEEIDGVAKNVTSRGKDKMAELAVQ</sequence>
<dbReference type="GO" id="GO:0005737">
    <property type="term" value="C:cytoplasm"/>
    <property type="evidence" value="ECO:0000318"/>
    <property type="project" value="GO_Central"/>
</dbReference>
<reference evidence="5" key="3">
    <citation type="submission" date="2021-05" db="UniProtKB">
        <authorList>
            <consortium name="EnsemblPlants"/>
        </authorList>
    </citation>
    <scope>IDENTIFICATION</scope>
    <source>
        <strain evidence="5">cv. B73</strain>
    </source>
</reference>
<evidence type="ECO:0000313" key="6">
    <source>
        <dbReference type="Proteomes" id="UP000007305"/>
    </source>
</evidence>
<dbReference type="EnsemblPlants" id="Zm00001eb156390_T001">
    <property type="protein sequence ID" value="Zm00001eb156390_P001"/>
    <property type="gene ID" value="Zm00001eb156390"/>
</dbReference>
<protein>
    <submittedName>
        <fullName evidence="5">Uncharacterized protein</fullName>
    </submittedName>
</protein>
<accession>A0A804NF16</accession>
<feature type="domain" description="THH1/TOM1/TOM3" evidence="4">
    <location>
        <begin position="328"/>
        <end position="412"/>
    </location>
</feature>
<dbReference type="Gramene" id="Zm00001eb156390_T001">
    <property type="protein sequence ID" value="Zm00001eb156390_P001"/>
    <property type="gene ID" value="Zm00001eb156390"/>
</dbReference>
<organism evidence="5 6">
    <name type="scientific">Zea mays</name>
    <name type="common">Maize</name>
    <dbReference type="NCBI Taxonomy" id="4577"/>
    <lineage>
        <taxon>Eukaryota</taxon>
        <taxon>Viridiplantae</taxon>
        <taxon>Streptophyta</taxon>
        <taxon>Embryophyta</taxon>
        <taxon>Tracheophyta</taxon>
        <taxon>Spermatophyta</taxon>
        <taxon>Magnoliopsida</taxon>
        <taxon>Liliopsida</taxon>
        <taxon>Poales</taxon>
        <taxon>Poaceae</taxon>
        <taxon>PACMAD clade</taxon>
        <taxon>Panicoideae</taxon>
        <taxon>Andropogonodae</taxon>
        <taxon>Andropogoneae</taxon>
        <taxon>Tripsacinae</taxon>
        <taxon>Zea</taxon>
    </lineage>
</organism>
<dbReference type="InterPro" id="IPR002871">
    <property type="entry name" value="NIF_FeS_clus_asmbl_NifU_N"/>
</dbReference>
<evidence type="ECO:0000313" key="5">
    <source>
        <dbReference type="EnsemblPlants" id="Zm00001eb156390_P001"/>
    </source>
</evidence>
<evidence type="ECO:0000256" key="2">
    <source>
        <dbReference type="SAM" id="Coils"/>
    </source>
</evidence>
<dbReference type="SUPFAM" id="SSF82649">
    <property type="entry name" value="SufE/NifU"/>
    <property type="match status" value="1"/>
</dbReference>
<dbReference type="GO" id="GO:0008198">
    <property type="term" value="F:ferrous iron binding"/>
    <property type="evidence" value="ECO:0000318"/>
    <property type="project" value="GO_Central"/>
</dbReference>
<dbReference type="GO" id="GO:0051537">
    <property type="term" value="F:2 iron, 2 sulfur cluster binding"/>
    <property type="evidence" value="ECO:0000318"/>
    <property type="project" value="GO_Central"/>
</dbReference>
<evidence type="ECO:0000259" key="3">
    <source>
        <dbReference type="Pfam" id="PF01592"/>
    </source>
</evidence>
<dbReference type="InterPro" id="IPR000408">
    <property type="entry name" value="Reg_chr_condens"/>
</dbReference>
<dbReference type="AlphaFoldDB" id="A0A804NF16"/>
<name>A0A804NF16_MAIZE</name>
<dbReference type="GO" id="GO:0006879">
    <property type="term" value="P:intracellular iron ion homeostasis"/>
    <property type="evidence" value="ECO:0000318"/>
    <property type="project" value="GO_Central"/>
</dbReference>
<proteinExistence type="predicted"/>
<dbReference type="InParanoid" id="A0A804NF16"/>
<reference evidence="5" key="2">
    <citation type="submission" date="2019-07" db="EMBL/GenBank/DDBJ databases">
        <authorList>
            <person name="Seetharam A."/>
            <person name="Woodhouse M."/>
            <person name="Cannon E."/>
        </authorList>
    </citation>
    <scope>NUCLEOTIDE SEQUENCE [LARGE SCALE GENOMIC DNA]</scope>
    <source>
        <strain evidence="5">cv. B73</strain>
    </source>
</reference>
<dbReference type="GO" id="GO:0016226">
    <property type="term" value="P:iron-sulfur cluster assembly"/>
    <property type="evidence" value="ECO:0007669"/>
    <property type="project" value="InterPro"/>
</dbReference>
<feature type="domain" description="NIF system FeS cluster assembly NifU N-terminal" evidence="3">
    <location>
        <begin position="617"/>
        <end position="669"/>
    </location>
</feature>
<keyword evidence="6" id="KW-1185">Reference proteome</keyword>
<feature type="coiled-coil region" evidence="2">
    <location>
        <begin position="429"/>
        <end position="486"/>
    </location>
</feature>
<dbReference type="SUPFAM" id="SSF50985">
    <property type="entry name" value="RCC1/BLIP-II"/>
    <property type="match status" value="1"/>
</dbReference>
<dbReference type="Gene3D" id="3.90.1010.10">
    <property type="match status" value="1"/>
</dbReference>
<dbReference type="InterPro" id="IPR009457">
    <property type="entry name" value="THH1/TOM1/TOM3_dom"/>
</dbReference>